<dbReference type="EMBL" id="FNGH01000019">
    <property type="protein sequence ID" value="SDM76012.1"/>
    <property type="molecule type" value="Genomic_DNA"/>
</dbReference>
<dbReference type="OrthoDB" id="9052589at2"/>
<organism evidence="3 4">
    <name type="scientific">Franzmannia pantelleriensis</name>
    <dbReference type="NCBI Taxonomy" id="48727"/>
    <lineage>
        <taxon>Bacteria</taxon>
        <taxon>Pseudomonadati</taxon>
        <taxon>Pseudomonadota</taxon>
        <taxon>Gammaproteobacteria</taxon>
        <taxon>Oceanospirillales</taxon>
        <taxon>Halomonadaceae</taxon>
        <taxon>Franzmannia</taxon>
    </lineage>
</organism>
<keyword evidence="2" id="KW-0472">Membrane</keyword>
<evidence type="ECO:0000313" key="4">
    <source>
        <dbReference type="Proteomes" id="UP000199107"/>
    </source>
</evidence>
<proteinExistence type="predicted"/>
<dbReference type="AlphaFoldDB" id="A0A1G9VUP3"/>
<dbReference type="STRING" id="48727.SAMN05192555_1196"/>
<keyword evidence="2" id="KW-0812">Transmembrane</keyword>
<name>A0A1G9VUP3_9GAMM</name>
<feature type="transmembrane region" description="Helical" evidence="2">
    <location>
        <begin position="203"/>
        <end position="225"/>
    </location>
</feature>
<keyword evidence="2" id="KW-1133">Transmembrane helix</keyword>
<dbReference type="RefSeq" id="WP_143025097.1">
    <property type="nucleotide sequence ID" value="NZ_FNGH01000019.1"/>
</dbReference>
<evidence type="ECO:0000256" key="1">
    <source>
        <dbReference type="ARBA" id="ARBA00022723"/>
    </source>
</evidence>
<gene>
    <name evidence="3" type="ORF">SAMN05192555_1196</name>
</gene>
<evidence type="ECO:0000313" key="3">
    <source>
        <dbReference type="EMBL" id="SDM76012.1"/>
    </source>
</evidence>
<dbReference type="PROSITE" id="PS00202">
    <property type="entry name" value="RUBREDOXIN"/>
    <property type="match status" value="1"/>
</dbReference>
<feature type="transmembrane region" description="Helical" evidence="2">
    <location>
        <begin position="171"/>
        <end position="191"/>
    </location>
</feature>
<accession>A0A1G9VUP3</accession>
<dbReference type="InterPro" id="IPR018527">
    <property type="entry name" value="Rubredoxin_Fe_BS"/>
</dbReference>
<dbReference type="Proteomes" id="UP000199107">
    <property type="component" value="Unassembled WGS sequence"/>
</dbReference>
<keyword evidence="1" id="KW-0479">Metal-binding</keyword>
<sequence length="245" mass="26925">MRDNFSEKTKQVLQNRAGNHCSNPDCRVLTSGPNTDPEKATKTGVAAHIAAAAPGGPRYNPRLTPEQRKSAVNGIWLCRRCADFIDTDYLNYPVELLVSWKKDAEREADDHNKGRKANLPLPPENEEDIIVGWGCPFCGTTVPLGKSVCLGCHAEVIPGLTRNERAEIGKMGMMTGCGLALLLLVMLPSWLKTSFSWDVEIFFGLGIYGLIAIVVPALVGSFIAVERANNKRLAEPPRFFRHTHA</sequence>
<dbReference type="GO" id="GO:0046872">
    <property type="term" value="F:metal ion binding"/>
    <property type="evidence" value="ECO:0007669"/>
    <property type="project" value="UniProtKB-KW"/>
</dbReference>
<protein>
    <submittedName>
        <fullName evidence="3">Uncharacterized protein</fullName>
    </submittedName>
</protein>
<keyword evidence="4" id="KW-1185">Reference proteome</keyword>
<reference evidence="4" key="1">
    <citation type="submission" date="2016-10" db="EMBL/GenBank/DDBJ databases">
        <authorList>
            <person name="Varghese N."/>
            <person name="Submissions S."/>
        </authorList>
    </citation>
    <scope>NUCLEOTIDE SEQUENCE [LARGE SCALE GENOMIC DNA]</scope>
    <source>
        <strain evidence="4">AAP</strain>
    </source>
</reference>
<evidence type="ECO:0000256" key="2">
    <source>
        <dbReference type="SAM" id="Phobius"/>
    </source>
</evidence>